<dbReference type="GO" id="GO:1902660">
    <property type="term" value="P:negative regulation of glucose mediated signaling pathway"/>
    <property type="evidence" value="ECO:0007669"/>
    <property type="project" value="TreeGrafter"/>
</dbReference>
<evidence type="ECO:0000313" key="2">
    <source>
        <dbReference type="EMBL" id="KAH0543238.1"/>
    </source>
</evidence>
<keyword evidence="3" id="KW-1185">Reference proteome</keyword>
<dbReference type="EMBL" id="JAGHQL010000036">
    <property type="protein sequence ID" value="KAH0543238.1"/>
    <property type="molecule type" value="Genomic_DNA"/>
</dbReference>
<sequence>MKDDEEGSGESPGKSPTFQVIVLGSGGGPREDNVTGLLVRSIAKNWARGSVLAVDAGIHLAAIVRILENSLPPKPFPENPQSSTVTRERRKPSNGTNATLSNPTSPRSSVRICRNDGEMDKLRATSEVPTQLTISTKEGPFAGLEFPHESARANAAFITREMVSTYLITHPHLDHISGFVVNTASLQETSRPKRVAALPSTIDAIKRHIFNDIIWPNLSDENGGVGLITYTRLTEAGNAALEVGESRGYVEVCDGLSVKSWSISHGHCMKAHSHRGSSAGLHTEMSAATTAAAAREPLSPGPDSDRLMAARTHTLEKPCVYDSTAFFIKDVASGREVLIFGDVEPDSLSLSPRTASVWAEAASKIASGMLAGIFIECSFDDSQSDQTLFGHLAPRHLIEELKVLAGKVEVCRHTKRKRKRQSIGLKLCHDAEARYRRARNPHRTARRSQERGVGTPDSTQADSDRTKEPNAIDEWIALGSPPEGILNDSNESPKPTYAASSPSIHERGGSSGSRPLEDLPIVIIHMKDTLRDGHDAGRNILECLRNHEAEAGLGCNFIISKTGASFWL</sequence>
<dbReference type="OrthoDB" id="258495at2759"/>
<dbReference type="PANTHER" id="PTHR28283">
    <property type="entry name" value="3',5'-CYCLIC-NUCLEOTIDE PHOSPHODIESTERASE 1"/>
    <property type="match status" value="1"/>
</dbReference>
<dbReference type="GO" id="GO:0006198">
    <property type="term" value="P:cAMP catabolic process"/>
    <property type="evidence" value="ECO:0007669"/>
    <property type="project" value="InterPro"/>
</dbReference>
<feature type="region of interest" description="Disordered" evidence="1">
    <location>
        <begin position="434"/>
        <end position="516"/>
    </location>
</feature>
<dbReference type="CDD" id="cd07735">
    <property type="entry name" value="class_II_PDE_MBL-fold"/>
    <property type="match status" value="1"/>
</dbReference>
<dbReference type="PANTHER" id="PTHR28283:SF1">
    <property type="entry name" value="3',5'-CYCLIC-NUCLEOTIDE PHOSPHODIESTERASE 1"/>
    <property type="match status" value="1"/>
</dbReference>
<dbReference type="InterPro" id="IPR000396">
    <property type="entry name" value="Pdiesterase2"/>
</dbReference>
<feature type="compositionally biased region" description="Polar residues" evidence="1">
    <location>
        <begin position="93"/>
        <end position="108"/>
    </location>
</feature>
<comment type="caution">
    <text evidence="2">The sequence shown here is derived from an EMBL/GenBank/DDBJ whole genome shotgun (WGS) entry which is preliminary data.</text>
</comment>
<dbReference type="AlphaFoldDB" id="A0A9P8IBN3"/>
<dbReference type="GO" id="GO:0004115">
    <property type="term" value="F:3',5'-cyclic-AMP phosphodiesterase activity"/>
    <property type="evidence" value="ECO:0007669"/>
    <property type="project" value="InterPro"/>
</dbReference>
<dbReference type="Proteomes" id="UP000698800">
    <property type="component" value="Unassembled WGS sequence"/>
</dbReference>
<dbReference type="InterPro" id="IPR036866">
    <property type="entry name" value="RibonucZ/Hydroxyglut_hydro"/>
</dbReference>
<organism evidence="2 3">
    <name type="scientific">Glutinoglossum americanum</name>
    <dbReference type="NCBI Taxonomy" id="1670608"/>
    <lineage>
        <taxon>Eukaryota</taxon>
        <taxon>Fungi</taxon>
        <taxon>Dikarya</taxon>
        <taxon>Ascomycota</taxon>
        <taxon>Pezizomycotina</taxon>
        <taxon>Geoglossomycetes</taxon>
        <taxon>Geoglossales</taxon>
        <taxon>Geoglossaceae</taxon>
        <taxon>Glutinoglossum</taxon>
    </lineage>
</organism>
<dbReference type="Gene3D" id="3.60.15.10">
    <property type="entry name" value="Ribonuclease Z/Hydroxyacylglutathione hydrolase-like"/>
    <property type="match status" value="1"/>
</dbReference>
<accession>A0A9P8IBN3</accession>
<dbReference type="PRINTS" id="PR00388">
    <property type="entry name" value="PDIESTERASE2"/>
</dbReference>
<evidence type="ECO:0000313" key="3">
    <source>
        <dbReference type="Proteomes" id="UP000698800"/>
    </source>
</evidence>
<protein>
    <recommendedName>
        <fullName evidence="4">3',5'-cyclic-nucleotide phosphodiesterase</fullName>
    </recommendedName>
</protein>
<feature type="compositionally biased region" description="Polar residues" evidence="1">
    <location>
        <begin position="487"/>
        <end position="503"/>
    </location>
</feature>
<feature type="region of interest" description="Disordered" evidence="1">
    <location>
        <begin position="70"/>
        <end position="111"/>
    </location>
</feature>
<proteinExistence type="predicted"/>
<gene>
    <name evidence="2" type="ORF">FGG08_002402</name>
</gene>
<reference evidence="2" key="1">
    <citation type="submission" date="2021-03" db="EMBL/GenBank/DDBJ databases">
        <title>Comparative genomics and phylogenomic investigation of the class Geoglossomycetes provide insights into ecological specialization and systematics.</title>
        <authorList>
            <person name="Melie T."/>
            <person name="Pirro S."/>
            <person name="Miller A.N."/>
            <person name="Quandt A."/>
        </authorList>
    </citation>
    <scope>NUCLEOTIDE SEQUENCE</scope>
    <source>
        <strain evidence="2">GBOQ0MN5Z8</strain>
    </source>
</reference>
<name>A0A9P8IBN3_9PEZI</name>
<dbReference type="Pfam" id="PF02112">
    <property type="entry name" value="PDEase_II"/>
    <property type="match status" value="1"/>
</dbReference>
<feature type="compositionally biased region" description="Basic residues" evidence="1">
    <location>
        <begin position="436"/>
        <end position="446"/>
    </location>
</feature>
<dbReference type="SUPFAM" id="SSF56281">
    <property type="entry name" value="Metallo-hydrolase/oxidoreductase"/>
    <property type="match status" value="1"/>
</dbReference>
<dbReference type="GO" id="GO:0047555">
    <property type="term" value="F:3',5'-cyclic-GMP phosphodiesterase activity"/>
    <property type="evidence" value="ECO:0007669"/>
    <property type="project" value="TreeGrafter"/>
</dbReference>
<evidence type="ECO:0008006" key="4">
    <source>
        <dbReference type="Google" id="ProtNLM"/>
    </source>
</evidence>
<evidence type="ECO:0000256" key="1">
    <source>
        <dbReference type="SAM" id="MobiDB-lite"/>
    </source>
</evidence>